<protein>
    <submittedName>
        <fullName evidence="8">ATP-dependent helicase</fullName>
    </submittedName>
</protein>
<organism evidence="8 9">
    <name type="scientific">'Catharanthus roseus' aster yellows phytoplasma</name>
    <dbReference type="NCBI Taxonomy" id="1193712"/>
    <lineage>
        <taxon>Bacteria</taxon>
        <taxon>Bacillati</taxon>
        <taxon>Mycoplasmatota</taxon>
        <taxon>Mollicutes</taxon>
        <taxon>Acholeplasmatales</taxon>
        <taxon>Acholeplasmataceae</taxon>
        <taxon>Candidatus Phytoplasma</taxon>
        <taxon>16SrI (Aster yellows group)</taxon>
    </lineage>
</organism>
<dbReference type="Pfam" id="PF00580">
    <property type="entry name" value="UvrD-helicase"/>
    <property type="match status" value="1"/>
</dbReference>
<accession>A0A4P6MAU0</accession>
<keyword evidence="2 6" id="KW-0378">Hydrolase</keyword>
<dbReference type="PANTHER" id="PTHR11070">
    <property type="entry name" value="UVRD / RECB / PCRA DNA HELICASE FAMILY MEMBER"/>
    <property type="match status" value="1"/>
</dbReference>
<evidence type="ECO:0000313" key="8">
    <source>
        <dbReference type="EMBL" id="QBF23960.1"/>
    </source>
</evidence>
<dbReference type="PANTHER" id="PTHR11070:SF2">
    <property type="entry name" value="ATP-DEPENDENT DNA HELICASE SRS2"/>
    <property type="match status" value="1"/>
</dbReference>
<name>A0A4P6MAU0_9MOLU</name>
<keyword evidence="9" id="KW-1185">Reference proteome</keyword>
<dbReference type="GO" id="GO:0003677">
    <property type="term" value="F:DNA binding"/>
    <property type="evidence" value="ECO:0007669"/>
    <property type="project" value="UniProtKB-KW"/>
</dbReference>
<dbReference type="PROSITE" id="PS51198">
    <property type="entry name" value="UVRD_HELICASE_ATP_BIND"/>
    <property type="match status" value="1"/>
</dbReference>
<dbReference type="Gene3D" id="3.40.50.300">
    <property type="entry name" value="P-loop containing nucleotide triphosphate hydrolases"/>
    <property type="match status" value="1"/>
</dbReference>
<dbReference type="GO" id="GO:0016787">
    <property type="term" value="F:hydrolase activity"/>
    <property type="evidence" value="ECO:0007669"/>
    <property type="project" value="UniProtKB-UniRule"/>
</dbReference>
<evidence type="ECO:0000256" key="1">
    <source>
        <dbReference type="ARBA" id="ARBA00022741"/>
    </source>
</evidence>
<keyword evidence="5" id="KW-0238">DNA-binding</keyword>
<dbReference type="InterPro" id="IPR000212">
    <property type="entry name" value="DNA_helicase_UvrD/REP"/>
</dbReference>
<dbReference type="GO" id="GO:0043138">
    <property type="term" value="F:3'-5' DNA helicase activity"/>
    <property type="evidence" value="ECO:0007669"/>
    <property type="project" value="TreeGrafter"/>
</dbReference>
<feature type="binding site" evidence="6">
    <location>
        <begin position="42"/>
        <end position="49"/>
    </location>
    <ligand>
        <name>ATP</name>
        <dbReference type="ChEBI" id="CHEBI:30616"/>
    </ligand>
</feature>
<dbReference type="SUPFAM" id="SSF52540">
    <property type="entry name" value="P-loop containing nucleoside triphosphate hydrolases"/>
    <property type="match status" value="1"/>
</dbReference>
<proteinExistence type="predicted"/>
<dbReference type="EMBL" id="CP035949">
    <property type="protein sequence ID" value="QBF23960.1"/>
    <property type="molecule type" value="Genomic_DNA"/>
</dbReference>
<dbReference type="InterPro" id="IPR014016">
    <property type="entry name" value="UvrD-like_ATP-bd"/>
</dbReference>
<dbReference type="CDD" id="cd17932">
    <property type="entry name" value="DEXQc_UvrD"/>
    <property type="match status" value="1"/>
</dbReference>
<keyword evidence="3 6" id="KW-0347">Helicase</keyword>
<evidence type="ECO:0000256" key="2">
    <source>
        <dbReference type="ARBA" id="ARBA00022801"/>
    </source>
</evidence>
<dbReference type="GO" id="GO:0000725">
    <property type="term" value="P:recombinational repair"/>
    <property type="evidence" value="ECO:0007669"/>
    <property type="project" value="TreeGrafter"/>
</dbReference>
<dbReference type="InterPro" id="IPR013986">
    <property type="entry name" value="DExx_box_DNA_helicase_dom_sf"/>
</dbReference>
<keyword evidence="1 6" id="KW-0547">Nucleotide-binding</keyword>
<dbReference type="InterPro" id="IPR027417">
    <property type="entry name" value="P-loop_NTPase"/>
</dbReference>
<evidence type="ECO:0000256" key="3">
    <source>
        <dbReference type="ARBA" id="ARBA00022806"/>
    </source>
</evidence>
<evidence type="ECO:0000256" key="4">
    <source>
        <dbReference type="ARBA" id="ARBA00022840"/>
    </source>
</evidence>
<keyword evidence="4 6" id="KW-0067">ATP-binding</keyword>
<evidence type="ECO:0000256" key="5">
    <source>
        <dbReference type="ARBA" id="ARBA00023125"/>
    </source>
</evidence>
<sequence>MIKRESYFNNSHLYKKRLYVYKLNQNQLKAIYYNKGSLNVSAGPGTGKTTVLIERVKYLVNQLNISPKDILILSFTKSSVQEIEKRLLIEDIKVMTFHGLSNSILKKNISLLNNEYNDNFEIIDDLKKEDIVKYLLKTARKTSTAYGFSDAKVFISKIKNNTINLKNNNFYNKYQNYLYKHNLIDFDDLNKYAYQILSNNNFLLTAYQIKYRYILIDEIQDIDFYQYQLINLLFKKTILFIIGDLNQSIYSFRGSKIIYIDLLLLNFNIPTFYLNINYRIPNKIVKLANNLINYNFKSYDKDKYKITSFVKDDCNAQISYNNFINDYIELLLYPKLKNW</sequence>
<evidence type="ECO:0000313" key="9">
    <source>
        <dbReference type="Proteomes" id="UP000289726"/>
    </source>
</evidence>
<gene>
    <name evidence="8" type="ORF">EXT02_02075</name>
</gene>
<dbReference type="Gene3D" id="1.10.10.160">
    <property type="match status" value="1"/>
</dbReference>
<reference evidence="8 9" key="1">
    <citation type="submission" date="2019-02" db="EMBL/GenBank/DDBJ databases">
        <title>Draft Genome Sequence of Maize Bushy Stunt-like Phytoplasma group 16SrI-B (Aster yellows) in South Africa.</title>
        <authorList>
            <person name="Coetzee B."/>
            <person name="Douglas-Smit N."/>
            <person name="Maree H.J."/>
            <person name="Burger J.T."/>
            <person name="Kruger K."/>
            <person name="Pietersen G."/>
        </authorList>
    </citation>
    <scope>NUCLEOTIDE SEQUENCE [LARGE SCALE GENOMIC DNA]</scope>
    <source>
        <strain evidence="8 9">De Villa</strain>
    </source>
</reference>
<dbReference type="Proteomes" id="UP000289726">
    <property type="component" value="Chromosome"/>
</dbReference>
<dbReference type="AlphaFoldDB" id="A0A4P6MAU0"/>
<feature type="domain" description="UvrD-like helicase ATP-binding" evidence="7">
    <location>
        <begin position="21"/>
        <end position="281"/>
    </location>
</feature>
<dbReference type="GO" id="GO:0005524">
    <property type="term" value="F:ATP binding"/>
    <property type="evidence" value="ECO:0007669"/>
    <property type="project" value="UniProtKB-UniRule"/>
</dbReference>
<evidence type="ECO:0000256" key="6">
    <source>
        <dbReference type="PROSITE-ProRule" id="PRU00560"/>
    </source>
</evidence>
<evidence type="ECO:0000259" key="7">
    <source>
        <dbReference type="PROSITE" id="PS51198"/>
    </source>
</evidence>